<dbReference type="Proteomes" id="UP001556098">
    <property type="component" value="Unassembled WGS sequence"/>
</dbReference>
<dbReference type="RefSeq" id="WP_367875987.1">
    <property type="nucleotide sequence ID" value="NZ_JBFNXX010000001.1"/>
</dbReference>
<comment type="caution">
    <text evidence="2">The sequence shown here is derived from an EMBL/GenBank/DDBJ whole genome shotgun (WGS) entry which is preliminary data.</text>
</comment>
<sequence>MSNAETDALLAALITQERRVWQALVDGDATADAALLSADFLGVYADGFAGRADHTGQLASGPTILHFDLFEPRARPLGRDHALLSYRAAFRRPGRSTEKMYVSSIWERRDGTWINIFSQDTPADGA</sequence>
<dbReference type="SUPFAM" id="SSF54427">
    <property type="entry name" value="NTF2-like"/>
    <property type="match status" value="1"/>
</dbReference>
<dbReference type="InterPro" id="IPR027843">
    <property type="entry name" value="DUF4440"/>
</dbReference>
<dbReference type="EMBL" id="JBFNXX010000001">
    <property type="protein sequence ID" value="MEW9918284.1"/>
    <property type="molecule type" value="Genomic_DNA"/>
</dbReference>
<evidence type="ECO:0000259" key="1">
    <source>
        <dbReference type="Pfam" id="PF14534"/>
    </source>
</evidence>
<reference evidence="2 3" key="1">
    <citation type="submission" date="2024-07" db="EMBL/GenBank/DDBJ databases">
        <title>Marimonas sp.nov., isolated from tidal-flat sediment.</title>
        <authorList>
            <person name="Jayan J.N."/>
            <person name="Lee S.S."/>
        </authorList>
    </citation>
    <scope>NUCLEOTIDE SEQUENCE [LARGE SCALE GENOMIC DNA]</scope>
    <source>
        <strain evidence="2 3">MJW-29</strain>
    </source>
</reference>
<dbReference type="Pfam" id="PF14534">
    <property type="entry name" value="DUF4440"/>
    <property type="match status" value="1"/>
</dbReference>
<evidence type="ECO:0000313" key="2">
    <source>
        <dbReference type="EMBL" id="MEW9918284.1"/>
    </source>
</evidence>
<feature type="domain" description="DUF4440" evidence="1">
    <location>
        <begin position="14"/>
        <end position="113"/>
    </location>
</feature>
<dbReference type="InterPro" id="IPR032710">
    <property type="entry name" value="NTF2-like_dom_sf"/>
</dbReference>
<proteinExistence type="predicted"/>
<name>A0ABV3RH98_9RHOB</name>
<accession>A0ABV3RH98</accession>
<evidence type="ECO:0000313" key="3">
    <source>
        <dbReference type="Proteomes" id="UP001556098"/>
    </source>
</evidence>
<gene>
    <name evidence="2" type="ORF">AB2B41_01600</name>
</gene>
<keyword evidence="3" id="KW-1185">Reference proteome</keyword>
<organism evidence="2 3">
    <name type="scientific">Sulfitobacter sediminis</name>
    <dbReference type="NCBI Taxonomy" id="3234186"/>
    <lineage>
        <taxon>Bacteria</taxon>
        <taxon>Pseudomonadati</taxon>
        <taxon>Pseudomonadota</taxon>
        <taxon>Alphaproteobacteria</taxon>
        <taxon>Rhodobacterales</taxon>
        <taxon>Roseobacteraceae</taxon>
        <taxon>Sulfitobacter</taxon>
    </lineage>
</organism>
<dbReference type="Gene3D" id="3.10.450.50">
    <property type="match status" value="1"/>
</dbReference>
<protein>
    <submittedName>
        <fullName evidence="2">DUF4440 domain-containing protein</fullName>
    </submittedName>
</protein>